<dbReference type="AlphaFoldDB" id="A0A1D8GEH9"/>
<keyword evidence="4" id="KW-1185">Reference proteome</keyword>
<dbReference type="InterPro" id="IPR002508">
    <property type="entry name" value="MurNAc-LAA_cat"/>
</dbReference>
<accession>A0A1D8GEH9</accession>
<proteinExistence type="predicted"/>
<dbReference type="Gene3D" id="3.40.630.40">
    <property type="entry name" value="Zn-dependent exopeptidases"/>
    <property type="match status" value="1"/>
</dbReference>
<dbReference type="EMBL" id="CP017269">
    <property type="protein sequence ID" value="AOT69316.1"/>
    <property type="molecule type" value="Genomic_DNA"/>
</dbReference>
<dbReference type="GO" id="GO:0008745">
    <property type="term" value="F:N-acetylmuramoyl-L-alanine amidase activity"/>
    <property type="evidence" value="ECO:0007669"/>
    <property type="project" value="InterPro"/>
</dbReference>
<sequence length="412" mass="45938">MRIIIDSGHGGKDPGASGFGMQEKDLNLIYARLLAVKLENYNMDVDTSLLNDNYYSPEELTNRIKKSGATLCISCHNNAFNGTARGFEVIHSIHTEGTVAKLILEETRKTDFPVRRVFSRASTSPSRAGEDYYYIIRDTYPEVETIIVEFGFMDNREDFKLLTNPVWQDKLTAAVAAGVNKYIYSDINGKTKIQGNSILHPNQLKAALRAVNGGANTGVVDIYYDIAPIYEIKADLAFLQSIHETNWLRFTGVVKPEQNNFAGLGATGPNNTGLWFSTVEAGVEAHIQHLYAYAATASIPVGRTLYDKRFHLVQRGSAPTWEDLNGRWAVPGTGYGERIVELQKIVLEKYPIEVSDLPEIPPSTHWAKICHDELRDAGLLLNDHTDTLDQPATKGVVFCLVNNLRKELMNDE</sequence>
<dbReference type="InterPro" id="IPR050695">
    <property type="entry name" value="N-acetylmuramoyl_amidase_3"/>
</dbReference>
<organism evidence="3 4">
    <name type="scientific">Geosporobacter ferrireducens</name>
    <dbReference type="NCBI Taxonomy" id="1424294"/>
    <lineage>
        <taxon>Bacteria</taxon>
        <taxon>Bacillati</taxon>
        <taxon>Bacillota</taxon>
        <taxon>Clostridia</taxon>
        <taxon>Peptostreptococcales</taxon>
        <taxon>Thermotaleaceae</taxon>
        <taxon>Geosporobacter</taxon>
    </lineage>
</organism>
<evidence type="ECO:0000256" key="1">
    <source>
        <dbReference type="ARBA" id="ARBA00022801"/>
    </source>
</evidence>
<dbReference type="GO" id="GO:0009253">
    <property type="term" value="P:peptidoglycan catabolic process"/>
    <property type="evidence" value="ECO:0007669"/>
    <property type="project" value="InterPro"/>
</dbReference>
<dbReference type="Pfam" id="PF01520">
    <property type="entry name" value="Amidase_3"/>
    <property type="match status" value="1"/>
</dbReference>
<dbReference type="Pfam" id="PF01832">
    <property type="entry name" value="Glucosaminidase"/>
    <property type="match status" value="1"/>
</dbReference>
<dbReference type="SUPFAM" id="SSF53187">
    <property type="entry name" value="Zn-dependent exopeptidases"/>
    <property type="match status" value="1"/>
</dbReference>
<dbReference type="GO" id="GO:0004040">
    <property type="term" value="F:amidase activity"/>
    <property type="evidence" value="ECO:0007669"/>
    <property type="project" value="InterPro"/>
</dbReference>
<dbReference type="Proteomes" id="UP000095743">
    <property type="component" value="Chromosome"/>
</dbReference>
<reference evidence="3 4" key="1">
    <citation type="submission" date="2016-09" db="EMBL/GenBank/DDBJ databases">
        <title>Genomic analysis reveals versatility of anaerobic energy metabolism of Geosporobacter ferrireducens IRF9 of phylum Firmicutes.</title>
        <authorList>
            <person name="Kim S.-J."/>
        </authorList>
    </citation>
    <scope>NUCLEOTIDE SEQUENCE [LARGE SCALE GENOMIC DNA]</scope>
    <source>
        <strain evidence="3 4">IRF9</strain>
    </source>
</reference>
<keyword evidence="1" id="KW-0378">Hydrolase</keyword>
<dbReference type="KEGG" id="gfe:Gferi_06870"/>
<evidence type="ECO:0000313" key="3">
    <source>
        <dbReference type="EMBL" id="AOT69316.1"/>
    </source>
</evidence>
<dbReference type="RefSeq" id="WP_069974882.1">
    <property type="nucleotide sequence ID" value="NZ_CP017269.1"/>
</dbReference>
<dbReference type="InterPro" id="IPR002901">
    <property type="entry name" value="MGlyc_endo_b_GlcNAc-like_dom"/>
</dbReference>
<dbReference type="PANTHER" id="PTHR30404">
    <property type="entry name" value="N-ACETYLMURAMOYL-L-ALANINE AMIDASE"/>
    <property type="match status" value="1"/>
</dbReference>
<dbReference type="SMART" id="SM00646">
    <property type="entry name" value="Ami_3"/>
    <property type="match status" value="1"/>
</dbReference>
<evidence type="ECO:0000259" key="2">
    <source>
        <dbReference type="SMART" id="SM00646"/>
    </source>
</evidence>
<evidence type="ECO:0000313" key="4">
    <source>
        <dbReference type="Proteomes" id="UP000095743"/>
    </source>
</evidence>
<protein>
    <recommendedName>
        <fullName evidence="2">MurNAc-LAA domain-containing protein</fullName>
    </recommendedName>
</protein>
<dbReference type="CDD" id="cd02696">
    <property type="entry name" value="MurNAc-LAA"/>
    <property type="match status" value="1"/>
</dbReference>
<dbReference type="GO" id="GO:0030288">
    <property type="term" value="C:outer membrane-bounded periplasmic space"/>
    <property type="evidence" value="ECO:0007669"/>
    <property type="project" value="TreeGrafter"/>
</dbReference>
<dbReference type="PANTHER" id="PTHR30404:SF0">
    <property type="entry name" value="N-ACETYLMURAMOYL-L-ALANINE AMIDASE AMIC"/>
    <property type="match status" value="1"/>
</dbReference>
<gene>
    <name evidence="3" type="ORF">Gferi_06870</name>
</gene>
<feature type="domain" description="MurNAc-LAA" evidence="2">
    <location>
        <begin position="61"/>
        <end position="180"/>
    </location>
</feature>
<dbReference type="STRING" id="1424294.Gferi_06870"/>
<name>A0A1D8GEH9_9FIRM</name>